<accession>A0A9N8P556</accession>
<reference evidence="1" key="1">
    <citation type="submission" date="2020-06" db="EMBL/GenBank/DDBJ databases">
        <authorList>
            <person name="Onetto C."/>
        </authorList>
    </citation>
    <scope>NUCLEOTIDE SEQUENCE</scope>
</reference>
<proteinExistence type="predicted"/>
<comment type="caution">
    <text evidence="1">The sequence shown here is derived from an EMBL/GenBank/DDBJ whole genome shotgun (WGS) entry which is preliminary data.</text>
</comment>
<gene>
    <name evidence="1" type="ORF">AWRI4619_LOCUS812</name>
</gene>
<evidence type="ECO:0008006" key="3">
    <source>
        <dbReference type="Google" id="ProtNLM"/>
    </source>
</evidence>
<keyword evidence="2" id="KW-1185">Reference proteome</keyword>
<protein>
    <recommendedName>
        <fullName evidence="3">F-box domain-containing protein</fullName>
    </recommendedName>
</protein>
<organism evidence="1 2">
    <name type="scientific">Aureobasidium vineae</name>
    <dbReference type="NCBI Taxonomy" id="2773715"/>
    <lineage>
        <taxon>Eukaryota</taxon>
        <taxon>Fungi</taxon>
        <taxon>Dikarya</taxon>
        <taxon>Ascomycota</taxon>
        <taxon>Pezizomycotina</taxon>
        <taxon>Dothideomycetes</taxon>
        <taxon>Dothideomycetidae</taxon>
        <taxon>Dothideales</taxon>
        <taxon>Saccotheciaceae</taxon>
        <taxon>Aureobasidium</taxon>
    </lineage>
</organism>
<dbReference type="Proteomes" id="UP000716446">
    <property type="component" value="Unassembled WGS sequence"/>
</dbReference>
<name>A0A9N8P556_9PEZI</name>
<dbReference type="PANTHER" id="PTHR42085:SF2">
    <property type="entry name" value="F-BOX DOMAIN-CONTAINING PROTEIN"/>
    <property type="match status" value="1"/>
</dbReference>
<evidence type="ECO:0000313" key="1">
    <source>
        <dbReference type="EMBL" id="CAD0082245.1"/>
    </source>
</evidence>
<sequence length="334" mass="37701">MANFLDLPPEIRAKIYNALLVDPINDRDKIMFTLDKDGQQNWDRVTELLPPDDESTTEALPKPVKSSVKHLDYSDLWSLARASRLVYAEATPIVYANARLEYTFGERPDVIRGPTLLHEFLDKLPSASCALYRHLAIVNNNYASGESLSAKDMNILVDLINSKLPNLSSLEIRAIDPEIETCSNDEDTGFVQDALRIITAARPVARLASCPKVSLKPRLSFYLADSITYDPEITLIMTVLETLMAMEVVPTLVDIRDWRRQAQIHYATTCQQGDCLQLTSGMRSRMIGYQQTACEEEGDDMEAKLISHGEVLKRIENCKHWRMILNGQLRNASD</sequence>
<dbReference type="AlphaFoldDB" id="A0A9N8P556"/>
<dbReference type="PANTHER" id="PTHR42085">
    <property type="entry name" value="F-BOX DOMAIN-CONTAINING PROTEIN"/>
    <property type="match status" value="1"/>
</dbReference>
<dbReference type="InterPro" id="IPR038883">
    <property type="entry name" value="AN11006-like"/>
</dbReference>
<evidence type="ECO:0000313" key="2">
    <source>
        <dbReference type="Proteomes" id="UP000716446"/>
    </source>
</evidence>
<dbReference type="EMBL" id="CAIJEN010000001">
    <property type="protein sequence ID" value="CAD0082245.1"/>
    <property type="molecule type" value="Genomic_DNA"/>
</dbReference>